<comment type="caution">
    <text evidence="7">The sequence shown here is derived from an EMBL/GenBank/DDBJ whole genome shotgun (WGS) entry which is preliminary data.</text>
</comment>
<dbReference type="SUPFAM" id="SSF51735">
    <property type="entry name" value="NAD(P)-binding Rossmann-fold domains"/>
    <property type="match status" value="1"/>
</dbReference>
<dbReference type="Pfam" id="PF00389">
    <property type="entry name" value="2-Hacid_dh"/>
    <property type="match status" value="1"/>
</dbReference>
<dbReference type="PANTHER" id="PTHR43761">
    <property type="entry name" value="D-ISOMER SPECIFIC 2-HYDROXYACID DEHYDROGENASE FAMILY PROTEIN (AFU_ORTHOLOGUE AFUA_1G13630)"/>
    <property type="match status" value="1"/>
</dbReference>
<gene>
    <name evidence="7" type="ORF">FE784_11695</name>
</gene>
<dbReference type="Pfam" id="PF02826">
    <property type="entry name" value="2-Hacid_dh_C"/>
    <property type="match status" value="1"/>
</dbReference>
<dbReference type="OrthoDB" id="9805416at2"/>
<dbReference type="Gene3D" id="3.40.50.720">
    <property type="entry name" value="NAD(P)-binding Rossmann-like Domain"/>
    <property type="match status" value="2"/>
</dbReference>
<dbReference type="RefSeq" id="WP_139602385.1">
    <property type="nucleotide sequence ID" value="NZ_VDCQ01000013.1"/>
</dbReference>
<dbReference type="Proteomes" id="UP000307943">
    <property type="component" value="Unassembled WGS sequence"/>
</dbReference>
<evidence type="ECO:0000256" key="4">
    <source>
        <dbReference type="RuleBase" id="RU003719"/>
    </source>
</evidence>
<dbReference type="SUPFAM" id="SSF52283">
    <property type="entry name" value="Formate/glycerate dehydrogenase catalytic domain-like"/>
    <property type="match status" value="1"/>
</dbReference>
<protein>
    <submittedName>
        <fullName evidence="7">C-terminal binding protein</fullName>
    </submittedName>
</protein>
<evidence type="ECO:0000259" key="6">
    <source>
        <dbReference type="Pfam" id="PF02826"/>
    </source>
</evidence>
<dbReference type="InterPro" id="IPR036291">
    <property type="entry name" value="NAD(P)-bd_dom_sf"/>
</dbReference>
<dbReference type="GO" id="GO:0016616">
    <property type="term" value="F:oxidoreductase activity, acting on the CH-OH group of donors, NAD or NADP as acceptor"/>
    <property type="evidence" value="ECO:0007669"/>
    <property type="project" value="InterPro"/>
</dbReference>
<dbReference type="InterPro" id="IPR006140">
    <property type="entry name" value="D-isomer_DH_NAD-bd"/>
</dbReference>
<keyword evidence="3" id="KW-0520">NAD</keyword>
<keyword evidence="2 4" id="KW-0560">Oxidoreductase</keyword>
<dbReference type="InterPro" id="IPR006139">
    <property type="entry name" value="D-isomer_2_OHA_DH_cat_dom"/>
</dbReference>
<dbReference type="PANTHER" id="PTHR43761:SF1">
    <property type="entry name" value="D-ISOMER SPECIFIC 2-HYDROXYACID DEHYDROGENASE CATALYTIC DOMAIN-CONTAINING PROTEIN-RELATED"/>
    <property type="match status" value="1"/>
</dbReference>
<evidence type="ECO:0000256" key="3">
    <source>
        <dbReference type="ARBA" id="ARBA00023027"/>
    </source>
</evidence>
<dbReference type="CDD" id="cd05299">
    <property type="entry name" value="CtBP_dh"/>
    <property type="match status" value="1"/>
</dbReference>
<accession>A0A5C4TC72</accession>
<dbReference type="EMBL" id="VDCQ01000013">
    <property type="protein sequence ID" value="TNJ66077.1"/>
    <property type="molecule type" value="Genomic_DNA"/>
</dbReference>
<dbReference type="GO" id="GO:0051287">
    <property type="term" value="F:NAD binding"/>
    <property type="evidence" value="ECO:0007669"/>
    <property type="project" value="InterPro"/>
</dbReference>
<name>A0A5C4TC72_9BACL</name>
<reference evidence="7 8" key="1">
    <citation type="submission" date="2019-05" db="EMBL/GenBank/DDBJ databases">
        <title>We sequenced the genome of Paenibacillus hemerocallicola KCTC 33185 for further insight into its adaptation and study the phylogeny of Paenibacillus.</title>
        <authorList>
            <person name="Narsing Rao M.P."/>
        </authorList>
    </citation>
    <scope>NUCLEOTIDE SEQUENCE [LARGE SCALE GENOMIC DNA]</scope>
    <source>
        <strain evidence="7 8">KCTC 33185</strain>
    </source>
</reference>
<dbReference type="InterPro" id="IPR029753">
    <property type="entry name" value="D-isomer_DH_CS"/>
</dbReference>
<dbReference type="InterPro" id="IPR043322">
    <property type="entry name" value="CtBP"/>
</dbReference>
<evidence type="ECO:0000313" key="7">
    <source>
        <dbReference type="EMBL" id="TNJ66077.1"/>
    </source>
</evidence>
<evidence type="ECO:0000256" key="2">
    <source>
        <dbReference type="ARBA" id="ARBA00023002"/>
    </source>
</evidence>
<evidence type="ECO:0000313" key="8">
    <source>
        <dbReference type="Proteomes" id="UP000307943"/>
    </source>
</evidence>
<proteinExistence type="inferred from homology"/>
<sequence>MAKYKVLMADCIFEDHDFEKRMLETIDAELIVAPAKDEDTLAALAVDADAILATYAEITSKVLEHAKKCKIIARTGIGYNNIDVHAASEKGIMVSNVPDYCIGEVADHTLALMLTCLRKTAYLNQTVREGKWNVNLARPIPRLDGLTVGLMGLGNIARAVVQRIQAFGMKAIAFDPFVSSYDVSLLAVEKAESLEQLAQRADVLTIHAPLTPSSKGAINSGIFNVMKKSAILINTSRGPIVNEKDLYEAIRVGKIAGCGLDVMEHEGEEVNSPLLKHENVIVTPHSAFYSSGSDIELREKAVEQIVLTFTSGHPSYWINRPSPTD</sequence>
<organism evidence="7 8">
    <name type="scientific">Paenibacillus hemerocallicola</name>
    <dbReference type="NCBI Taxonomy" id="1172614"/>
    <lineage>
        <taxon>Bacteria</taxon>
        <taxon>Bacillati</taxon>
        <taxon>Bacillota</taxon>
        <taxon>Bacilli</taxon>
        <taxon>Bacillales</taxon>
        <taxon>Paenibacillaceae</taxon>
        <taxon>Paenibacillus</taxon>
    </lineage>
</organism>
<keyword evidence="8" id="KW-1185">Reference proteome</keyword>
<dbReference type="AlphaFoldDB" id="A0A5C4TC72"/>
<feature type="domain" description="D-isomer specific 2-hydroxyacid dehydrogenase catalytic" evidence="5">
    <location>
        <begin position="20"/>
        <end position="312"/>
    </location>
</feature>
<feature type="domain" description="D-isomer specific 2-hydroxyacid dehydrogenase NAD-binding" evidence="6">
    <location>
        <begin position="110"/>
        <end position="287"/>
    </location>
</feature>
<dbReference type="PROSITE" id="PS00671">
    <property type="entry name" value="D_2_HYDROXYACID_DH_3"/>
    <property type="match status" value="1"/>
</dbReference>
<comment type="similarity">
    <text evidence="1 4">Belongs to the D-isomer specific 2-hydroxyacid dehydrogenase family.</text>
</comment>
<dbReference type="GO" id="GO:0003714">
    <property type="term" value="F:transcription corepressor activity"/>
    <property type="evidence" value="ECO:0007669"/>
    <property type="project" value="InterPro"/>
</dbReference>
<evidence type="ECO:0000256" key="1">
    <source>
        <dbReference type="ARBA" id="ARBA00005854"/>
    </source>
</evidence>
<dbReference type="InterPro" id="IPR050418">
    <property type="entry name" value="D-iso_2-hydroxyacid_DH_PdxB"/>
</dbReference>
<evidence type="ECO:0000259" key="5">
    <source>
        <dbReference type="Pfam" id="PF00389"/>
    </source>
</evidence>